<feature type="domain" description="Glutamine amidotransferase type-2" evidence="3">
    <location>
        <begin position="1"/>
        <end position="124"/>
    </location>
</feature>
<dbReference type="InterPro" id="IPR017932">
    <property type="entry name" value="GATase_2_dom"/>
</dbReference>
<evidence type="ECO:0000256" key="2">
    <source>
        <dbReference type="ARBA" id="ARBA00022962"/>
    </source>
</evidence>
<dbReference type="Pfam" id="PF13537">
    <property type="entry name" value="GATase_7"/>
    <property type="match status" value="1"/>
</dbReference>
<evidence type="ECO:0000313" key="5">
    <source>
        <dbReference type="Proteomes" id="UP001164803"/>
    </source>
</evidence>
<name>A0ABY6Z2K0_9BACL</name>
<organism evidence="4 5">
    <name type="scientific">Alicyclobacillus dauci</name>
    <dbReference type="NCBI Taxonomy" id="1475485"/>
    <lineage>
        <taxon>Bacteria</taxon>
        <taxon>Bacillati</taxon>
        <taxon>Bacillota</taxon>
        <taxon>Bacilli</taxon>
        <taxon>Bacillales</taxon>
        <taxon>Alicyclobacillaceae</taxon>
        <taxon>Alicyclobacillus</taxon>
    </lineage>
</organism>
<accession>A0ABY6Z2K0</accession>
<dbReference type="SUPFAM" id="SSF56235">
    <property type="entry name" value="N-terminal nucleophile aminohydrolases (Ntn hydrolases)"/>
    <property type="match status" value="1"/>
</dbReference>
<gene>
    <name evidence="4" type="ORF">NZD86_22895</name>
</gene>
<keyword evidence="1" id="KW-0808">Transferase</keyword>
<dbReference type="PROSITE" id="PS51278">
    <property type="entry name" value="GATASE_TYPE_2"/>
    <property type="match status" value="1"/>
</dbReference>
<evidence type="ECO:0000259" key="3">
    <source>
        <dbReference type="PROSITE" id="PS51278"/>
    </source>
</evidence>
<evidence type="ECO:0000256" key="1">
    <source>
        <dbReference type="ARBA" id="ARBA00022679"/>
    </source>
</evidence>
<dbReference type="Proteomes" id="UP001164803">
    <property type="component" value="Chromosome"/>
</dbReference>
<dbReference type="InterPro" id="IPR029055">
    <property type="entry name" value="Ntn_hydrolases_N"/>
</dbReference>
<dbReference type="RefSeq" id="WP_268044381.1">
    <property type="nucleotide sequence ID" value="NZ_CP104064.1"/>
</dbReference>
<dbReference type="EMBL" id="CP104064">
    <property type="protein sequence ID" value="WAH36970.1"/>
    <property type="molecule type" value="Genomic_DNA"/>
</dbReference>
<keyword evidence="2" id="KW-0315">Glutamine amidotransferase</keyword>
<reference evidence="4" key="1">
    <citation type="submission" date="2022-08" db="EMBL/GenBank/DDBJ databases">
        <title>Alicyclobacillus dauci DSM2870, complete genome.</title>
        <authorList>
            <person name="Wang Q."/>
            <person name="Cai R."/>
            <person name="Wang Z."/>
        </authorList>
    </citation>
    <scope>NUCLEOTIDE SEQUENCE</scope>
    <source>
        <strain evidence="4">DSM 28700</strain>
    </source>
</reference>
<dbReference type="PANTHER" id="PTHR11907">
    <property type="entry name" value="AMIDOPHOSPHORIBOSYLTRANSFERASE"/>
    <property type="match status" value="1"/>
</dbReference>
<protein>
    <recommendedName>
        <fullName evidence="3">Glutamine amidotransferase type-2 domain-containing protein</fullName>
    </recommendedName>
</protein>
<evidence type="ECO:0000313" key="4">
    <source>
        <dbReference type="EMBL" id="WAH36970.1"/>
    </source>
</evidence>
<sequence>MNAEVERHVLHDQGSIFQTSTDTEVIAHLLARSARGSFDEASQDVLRRIQGAFALLIMTEKKMRVALDRHGLRPLAVGKLGDAFVAASETVEQYELLHYCKHHLTWNTSCGLLIPFLRIPLSTSKPRTAVPAPVGCPATYSLPSPSSVLACHGCVSSKGVHDGVHQESGESCEQIVIFCGI</sequence>
<keyword evidence="5" id="KW-1185">Reference proteome</keyword>
<proteinExistence type="predicted"/>
<dbReference type="Gene3D" id="3.60.20.10">
    <property type="entry name" value="Glutamine Phosphoribosylpyrophosphate, subunit 1, domain 1"/>
    <property type="match status" value="1"/>
</dbReference>